<reference evidence="5" key="1">
    <citation type="journal article" date="2013" name="Genome Announc.">
        <title>First genome sequence of a syntrophic acetate-oxidizing bacterium, Tepidanaerobacter acetatoxydans strain Re1.</title>
        <authorList>
            <person name="Manzoor S."/>
            <person name="Bongcam-Rudloff E."/>
            <person name="Schnurer A."/>
            <person name="Muller B."/>
        </authorList>
    </citation>
    <scope>NUCLEOTIDE SEQUENCE [LARGE SCALE GENOMIC DNA]</scope>
    <source>
        <strain evidence="5">Re1</strain>
    </source>
</reference>
<protein>
    <recommendedName>
        <fullName evidence="3">EamA domain-containing protein</fullName>
    </recommendedName>
</protein>
<dbReference type="InterPro" id="IPR000620">
    <property type="entry name" value="EamA_dom"/>
</dbReference>
<name>F4LVF6_TEPAE</name>
<dbReference type="AlphaFoldDB" id="F4LVF6"/>
<feature type="domain" description="EamA" evidence="3">
    <location>
        <begin position="4"/>
        <end position="60"/>
    </location>
</feature>
<keyword evidence="5" id="KW-1185">Reference proteome</keyword>
<evidence type="ECO:0000256" key="1">
    <source>
        <dbReference type="ARBA" id="ARBA00007362"/>
    </source>
</evidence>
<evidence type="ECO:0000313" key="4">
    <source>
        <dbReference type="EMBL" id="CDI40427.1"/>
    </source>
</evidence>
<dbReference type="STRING" id="1209989.TepRe1_0543"/>
<accession>F4LVF6</accession>
<keyword evidence="2" id="KW-1133">Transmembrane helix</keyword>
<gene>
    <name evidence="4" type="ordered locus">TEPIRE1_0593</name>
</gene>
<dbReference type="RefSeq" id="WP_013777654.1">
    <property type="nucleotide sequence ID" value="NC_015519.1"/>
</dbReference>
<evidence type="ECO:0000256" key="2">
    <source>
        <dbReference type="SAM" id="Phobius"/>
    </source>
</evidence>
<proteinExistence type="inferred from homology"/>
<dbReference type="EMBL" id="HF563609">
    <property type="protein sequence ID" value="CDI40427.1"/>
    <property type="molecule type" value="Genomic_DNA"/>
</dbReference>
<dbReference type="GO" id="GO:0016020">
    <property type="term" value="C:membrane"/>
    <property type="evidence" value="ECO:0007669"/>
    <property type="project" value="InterPro"/>
</dbReference>
<feature type="transmembrane region" description="Helical" evidence="2">
    <location>
        <begin position="7"/>
        <end position="26"/>
    </location>
</feature>
<sequence length="74" mass="8519">MKIKGVLSVIISAFLYGFTPILASLTYEMGNNSLSMTFYRNLFAIPFLFALLKYDNVDIKIQKHDLKNIINPWC</sequence>
<dbReference type="eggNOG" id="COG0697">
    <property type="taxonomic scope" value="Bacteria"/>
</dbReference>
<keyword evidence="2" id="KW-0472">Membrane</keyword>
<dbReference type="Proteomes" id="UP000010802">
    <property type="component" value="Chromosome"/>
</dbReference>
<dbReference type="KEGG" id="tae:TepiRe1_0593"/>
<organism evidence="4 5">
    <name type="scientific">Tepidanaerobacter acetatoxydans (strain DSM 21804 / JCM 16047 / Re1)</name>
    <dbReference type="NCBI Taxonomy" id="1209989"/>
    <lineage>
        <taxon>Bacteria</taxon>
        <taxon>Bacillati</taxon>
        <taxon>Bacillota</taxon>
        <taxon>Clostridia</taxon>
        <taxon>Thermosediminibacterales</taxon>
        <taxon>Tepidanaerobacteraceae</taxon>
        <taxon>Tepidanaerobacter</taxon>
    </lineage>
</organism>
<dbReference type="OrthoDB" id="9808556at2"/>
<dbReference type="KEGG" id="tep:TepRe1_0543"/>
<dbReference type="HOGENOM" id="CLU_2686555_0_0_9"/>
<evidence type="ECO:0000313" key="5">
    <source>
        <dbReference type="Proteomes" id="UP000010802"/>
    </source>
</evidence>
<evidence type="ECO:0000259" key="3">
    <source>
        <dbReference type="Pfam" id="PF00892"/>
    </source>
</evidence>
<feature type="transmembrane region" description="Helical" evidence="2">
    <location>
        <begin position="38"/>
        <end position="54"/>
    </location>
</feature>
<keyword evidence="2" id="KW-0812">Transmembrane</keyword>
<comment type="similarity">
    <text evidence="1">Belongs to the EamA transporter family.</text>
</comment>
<dbReference type="Pfam" id="PF00892">
    <property type="entry name" value="EamA"/>
    <property type="match status" value="1"/>
</dbReference>